<proteinExistence type="predicted"/>
<reference evidence="1" key="1">
    <citation type="submission" date="2017-10" db="EMBL/GenBank/DDBJ databases">
        <title>Genome sequence of cellulolytic Lachnospiraceae bacterium XHS1971 isolated from hotspring sediment.</title>
        <authorList>
            <person name="Vasudevan G."/>
            <person name="Joshi A.J."/>
            <person name="Hivarkar S."/>
            <person name="Lanjekar V.B."/>
            <person name="Dhakephalkar P.K."/>
            <person name="Dagar S."/>
        </authorList>
    </citation>
    <scope>NUCLEOTIDE SEQUENCE</scope>
    <source>
        <strain evidence="1">XHS1971</strain>
    </source>
</reference>
<evidence type="ECO:0000313" key="2">
    <source>
        <dbReference type="Proteomes" id="UP000224460"/>
    </source>
</evidence>
<gene>
    <name evidence="1" type="ORF">CS063_16195</name>
</gene>
<sequence>MSLELIKKPITLDEMTKREVVQVIKERDIIVPDGKPDMQKVLQLDGKMTVDQLDVSDDRIMYRGNIEVCVLYANENKPRCVYTMKGNIPVEDFVILDGVTKDQRVEFEYNIEHMSYNILNERKLNVKAIIQICVAATCTKETMVITDLNTESPIQTQEEVIEITTPSDVKEDKIIVKEDLTVPQTKPSINELLKSYIQIIEEQVKRTETEILYNGMLEVATMYKTEGEEDAVEVVNNRVPFQGSISLPKNEGEMFWDCTLQATPSYMKVAPDYDGEDRIIECEFIICAKYYKLNKNAETIISDVHCPGKKVTSKDKQLDYMNLQDRMQVSVPKKEAISIENFTPENNQIFCVLMKPSVEEKVIGDDKLTLKGVLEVKVIYTANEVGNIIDTSVSMIPFTQELEVKGITNKSLIMPRVTASDVKVYAQNKKEIVIEYILNCLAEVYNMQNVSVLEDIGLEDMSKEELANYPSMTVYQVKKGDTLWDLAKRFNTTVKDIQEINGIDTPDVLHIGQKLIILKKVKF</sequence>
<name>A0AC61D7C2_9FIRM</name>
<comment type="caution">
    <text evidence="1">The sequence shown here is derived from an EMBL/GenBank/DDBJ whole genome shotgun (WGS) entry which is preliminary data.</text>
</comment>
<dbReference type="Proteomes" id="UP000224460">
    <property type="component" value="Unassembled WGS sequence"/>
</dbReference>
<protein>
    <submittedName>
        <fullName evidence="1">Uncharacterized protein</fullName>
    </submittedName>
</protein>
<dbReference type="EMBL" id="PEDL01000031">
    <property type="protein sequence ID" value="PHV69374.1"/>
    <property type="molecule type" value="Genomic_DNA"/>
</dbReference>
<organism evidence="1 2">
    <name type="scientific">Sporanaerobium hydrogeniformans</name>
    <dbReference type="NCBI Taxonomy" id="3072179"/>
    <lineage>
        <taxon>Bacteria</taxon>
        <taxon>Bacillati</taxon>
        <taxon>Bacillota</taxon>
        <taxon>Clostridia</taxon>
        <taxon>Lachnospirales</taxon>
        <taxon>Lachnospiraceae</taxon>
        <taxon>Sporanaerobium</taxon>
    </lineage>
</organism>
<accession>A0AC61D7C2</accession>
<keyword evidence="2" id="KW-1185">Reference proteome</keyword>
<evidence type="ECO:0000313" key="1">
    <source>
        <dbReference type="EMBL" id="PHV69374.1"/>
    </source>
</evidence>